<protein>
    <submittedName>
        <fullName evidence="2">Uncharacterized protein</fullName>
    </submittedName>
</protein>
<evidence type="ECO:0000313" key="1">
    <source>
        <dbReference type="Proteomes" id="UP000887566"/>
    </source>
</evidence>
<dbReference type="WBParaSite" id="PSAMB.scaffold11487size3326.g34173.t1">
    <property type="protein sequence ID" value="PSAMB.scaffold11487size3326.g34173.t1"/>
    <property type="gene ID" value="PSAMB.scaffold11487size3326.g34173"/>
</dbReference>
<sequence>MTTVALRQPQHRTYLLKRRYAANAADRRPPTGLAVDNLPTWDAMIKDRLGSLRAAVGLSDDRESTYAVGASQYSPTNVFFEQ</sequence>
<reference evidence="2" key="1">
    <citation type="submission" date="2022-11" db="UniProtKB">
        <authorList>
            <consortium name="WormBaseParasite"/>
        </authorList>
    </citation>
    <scope>IDENTIFICATION</scope>
</reference>
<proteinExistence type="predicted"/>
<keyword evidence="1" id="KW-1185">Reference proteome</keyword>
<name>A0A914UQR2_9BILA</name>
<dbReference type="AlphaFoldDB" id="A0A914UQR2"/>
<organism evidence="1 2">
    <name type="scientific">Plectus sambesii</name>
    <dbReference type="NCBI Taxonomy" id="2011161"/>
    <lineage>
        <taxon>Eukaryota</taxon>
        <taxon>Metazoa</taxon>
        <taxon>Ecdysozoa</taxon>
        <taxon>Nematoda</taxon>
        <taxon>Chromadorea</taxon>
        <taxon>Plectida</taxon>
        <taxon>Plectina</taxon>
        <taxon>Plectoidea</taxon>
        <taxon>Plectidae</taxon>
        <taxon>Plectus</taxon>
    </lineage>
</organism>
<accession>A0A914UQR2</accession>
<evidence type="ECO:0000313" key="2">
    <source>
        <dbReference type="WBParaSite" id="PSAMB.scaffold11487size3326.g34173.t1"/>
    </source>
</evidence>
<dbReference type="Proteomes" id="UP000887566">
    <property type="component" value="Unplaced"/>
</dbReference>